<evidence type="ECO:0000256" key="3">
    <source>
        <dbReference type="ARBA" id="ARBA00022630"/>
    </source>
</evidence>
<feature type="domain" description="FAD dependent oxidoreductase" evidence="9">
    <location>
        <begin position="7"/>
        <end position="331"/>
    </location>
</feature>
<evidence type="ECO:0000256" key="4">
    <source>
        <dbReference type="ARBA" id="ARBA00022827"/>
    </source>
</evidence>
<dbReference type="InterPro" id="IPR036188">
    <property type="entry name" value="FAD/NAD-bd_sf"/>
</dbReference>
<keyword evidence="4" id="KW-0274">FAD</keyword>
<evidence type="ECO:0000313" key="10">
    <source>
        <dbReference type="EMBL" id="MBO1926699.1"/>
    </source>
</evidence>
<evidence type="ECO:0000313" key="11">
    <source>
        <dbReference type="Proteomes" id="UP000664835"/>
    </source>
</evidence>
<comment type="catalytic activity">
    <reaction evidence="8">
        <text>a D-alpha-amino acid + O2 + H2O = a 2-oxocarboxylate + H2O2 + NH4(+)</text>
        <dbReference type="Rhea" id="RHEA:21816"/>
        <dbReference type="ChEBI" id="CHEBI:15377"/>
        <dbReference type="ChEBI" id="CHEBI:15379"/>
        <dbReference type="ChEBI" id="CHEBI:16240"/>
        <dbReference type="ChEBI" id="CHEBI:28938"/>
        <dbReference type="ChEBI" id="CHEBI:35179"/>
        <dbReference type="ChEBI" id="CHEBI:59871"/>
        <dbReference type="EC" id="1.4.3.3"/>
    </reaction>
    <physiologicalReaction direction="left-to-right" evidence="8">
        <dbReference type="Rhea" id="RHEA:21817"/>
    </physiologicalReaction>
</comment>
<evidence type="ECO:0000256" key="6">
    <source>
        <dbReference type="ARBA" id="ARBA00039101"/>
    </source>
</evidence>
<comment type="caution">
    <text evidence="10">The sequence shown here is derived from an EMBL/GenBank/DDBJ whole genome shotgun (WGS) entry which is preliminary data.</text>
</comment>
<dbReference type="SUPFAM" id="SSF51905">
    <property type="entry name" value="FAD/NAD(P)-binding domain"/>
    <property type="match status" value="1"/>
</dbReference>
<dbReference type="PANTHER" id="PTHR11530">
    <property type="entry name" value="D-AMINO ACID OXIDASE"/>
    <property type="match status" value="1"/>
</dbReference>
<reference evidence="10 11" key="1">
    <citation type="submission" date="2021-03" db="EMBL/GenBank/DDBJ databases">
        <title>Thiomicrorhabdus sp.nov.,novel sulfur-oxidizing bacteria isolated from coastal sediment.</title>
        <authorList>
            <person name="Liu X."/>
        </authorList>
    </citation>
    <scope>NUCLEOTIDE SEQUENCE [LARGE SCALE GENOMIC DNA]</scope>
    <source>
        <strain evidence="10 11">6S2-11</strain>
    </source>
</reference>
<dbReference type="Gene3D" id="3.30.9.10">
    <property type="entry name" value="D-Amino Acid Oxidase, subunit A, domain 2"/>
    <property type="match status" value="1"/>
</dbReference>
<dbReference type="InterPro" id="IPR023209">
    <property type="entry name" value="DAO"/>
</dbReference>
<proteinExistence type="inferred from homology"/>
<name>A0ABS3Q2Y4_9GAMM</name>
<evidence type="ECO:0000256" key="7">
    <source>
        <dbReference type="ARBA" id="ARBA00039751"/>
    </source>
</evidence>
<evidence type="ECO:0000259" key="9">
    <source>
        <dbReference type="Pfam" id="PF01266"/>
    </source>
</evidence>
<protein>
    <recommendedName>
        <fullName evidence="7">D-amino-acid oxidase</fullName>
        <ecNumber evidence="6">1.4.3.3</ecNumber>
    </recommendedName>
</protein>
<gene>
    <name evidence="10" type="ORF">J3998_03850</name>
</gene>
<dbReference type="Pfam" id="PF01266">
    <property type="entry name" value="DAO"/>
    <property type="match status" value="1"/>
</dbReference>
<dbReference type="PANTHER" id="PTHR11530:SF11">
    <property type="entry name" value="D-ASPARTATE OXIDASE"/>
    <property type="match status" value="1"/>
</dbReference>
<evidence type="ECO:0000256" key="1">
    <source>
        <dbReference type="ARBA" id="ARBA00001974"/>
    </source>
</evidence>
<organism evidence="10 11">
    <name type="scientific">Thiomicrorhabdus marina</name>
    <dbReference type="NCBI Taxonomy" id="2818442"/>
    <lineage>
        <taxon>Bacteria</taxon>
        <taxon>Pseudomonadati</taxon>
        <taxon>Pseudomonadota</taxon>
        <taxon>Gammaproteobacteria</taxon>
        <taxon>Thiotrichales</taxon>
        <taxon>Piscirickettsiaceae</taxon>
        <taxon>Thiomicrorhabdus</taxon>
    </lineage>
</organism>
<evidence type="ECO:0000256" key="5">
    <source>
        <dbReference type="ARBA" id="ARBA00023002"/>
    </source>
</evidence>
<dbReference type="EC" id="1.4.3.3" evidence="6"/>
<dbReference type="EMBL" id="JAGETV010000004">
    <property type="protein sequence ID" value="MBO1926699.1"/>
    <property type="molecule type" value="Genomic_DNA"/>
</dbReference>
<evidence type="ECO:0000256" key="2">
    <source>
        <dbReference type="ARBA" id="ARBA00006730"/>
    </source>
</evidence>
<dbReference type="InterPro" id="IPR006076">
    <property type="entry name" value="FAD-dep_OxRdtase"/>
</dbReference>
<accession>A0ABS3Q2Y4</accession>
<keyword evidence="5" id="KW-0560">Oxidoreductase</keyword>
<dbReference type="RefSeq" id="WP_208148144.1">
    <property type="nucleotide sequence ID" value="NZ_JAGETV010000004.1"/>
</dbReference>
<comment type="similarity">
    <text evidence="2">Belongs to the DAMOX/DASOX family.</text>
</comment>
<dbReference type="Gene3D" id="3.50.50.60">
    <property type="entry name" value="FAD/NAD(P)-binding domain"/>
    <property type="match status" value="1"/>
</dbReference>
<keyword evidence="11" id="KW-1185">Reference proteome</keyword>
<evidence type="ECO:0000256" key="8">
    <source>
        <dbReference type="ARBA" id="ARBA00049547"/>
    </source>
</evidence>
<dbReference type="Proteomes" id="UP000664835">
    <property type="component" value="Unassembled WGS sequence"/>
</dbReference>
<keyword evidence="3" id="KW-0285">Flavoprotein</keyword>
<sequence>MPQALPKIAILGAGLLGRLLAFSLRNDAKIKLFDQDSGDATQSAAYLAAAMLAPLAESAESSQGVMRLGEASLKLWPKILEQLPEEVFLQQNGSLLLAFEQDLASLKTFQHNLKDDAYQSVGINEIRALEPEINQRFHQGLFLPNEGQLDNRQLLKVLAKALSNADNITWITNATTEIAEDSVVVNGKCQNGFDWIIDCRGLGAKPNQIDLRGVRGEVIRLYAPQVTLNRPVRLMHPRYPIYIAPKPNNQFVVGATQLESEDRRQPTVRSTLELLSACFSVHSGFAEAEILQNQSGLRPAYLDNEPQMRVNGNVISLNGMYRHGYLLSPVMVDMCRNYLLGKTINPVYREQLPNILQILTVQMEELA</sequence>
<comment type="cofactor">
    <cofactor evidence="1">
        <name>FAD</name>
        <dbReference type="ChEBI" id="CHEBI:57692"/>
    </cofactor>
</comment>